<feature type="domain" description="4Fe-4S ferredoxin-type" evidence="7">
    <location>
        <begin position="48"/>
        <end position="78"/>
    </location>
</feature>
<evidence type="ECO:0000313" key="8">
    <source>
        <dbReference type="EMBL" id="GIN61950.1"/>
    </source>
</evidence>
<evidence type="ECO:0000313" key="9">
    <source>
        <dbReference type="Proteomes" id="UP000682111"/>
    </source>
</evidence>
<dbReference type="InterPro" id="IPR050157">
    <property type="entry name" value="PSI_iron-sulfur_center"/>
</dbReference>
<feature type="domain" description="4Fe-4S ferredoxin-type" evidence="7">
    <location>
        <begin position="226"/>
        <end position="255"/>
    </location>
</feature>
<sequence length="301" mass="34574">MGLFSKWIESLDYQYEILTTCSRCKSPRSTCSRCIEACELNAIEMKNGVPQINYKNCNECGKCLVSCPVQAIAGIFPKREFHQGRLVVDKSTPPTAKELVVYAKKGLKGIVGEDEYNEQWDHALKEANEILLQLEEPILTVEQSKIERTEEVVSRRELFFSWKEGTQSLIKEMVPAKWRFNQMDLELARYYPQHQFAMIDLNIEKCSLCHACEKLCDKKCLEITDKGFVISAQACSFCQLCEDICPEKAITVIEKVIPYKQVEHPLLTHVCSTCQKSFKTLSENQQQCVPCMKKSQFQITR</sequence>
<accession>A0A919WH88</accession>
<keyword evidence="6" id="KW-0411">Iron-sulfur</keyword>
<gene>
    <name evidence="8" type="ORF">J27TS8_19430</name>
</gene>
<dbReference type="InterPro" id="IPR017896">
    <property type="entry name" value="4Fe4S_Fe-S-bd"/>
</dbReference>
<dbReference type="Pfam" id="PF12837">
    <property type="entry name" value="Fer4_6"/>
    <property type="match status" value="1"/>
</dbReference>
<dbReference type="AlphaFoldDB" id="A0A919WH88"/>
<dbReference type="RefSeq" id="WP_212933567.1">
    <property type="nucleotide sequence ID" value="NZ_BORC01000003.1"/>
</dbReference>
<dbReference type="InterPro" id="IPR017900">
    <property type="entry name" value="4Fe4S_Fe_S_CS"/>
</dbReference>
<evidence type="ECO:0000256" key="2">
    <source>
        <dbReference type="ARBA" id="ARBA00003532"/>
    </source>
</evidence>
<evidence type="ECO:0000256" key="6">
    <source>
        <dbReference type="ARBA" id="ARBA00023014"/>
    </source>
</evidence>
<keyword evidence="5" id="KW-0408">Iron</keyword>
<keyword evidence="9" id="KW-1185">Reference proteome</keyword>
<reference evidence="8" key="1">
    <citation type="submission" date="2021-03" db="EMBL/GenBank/DDBJ databases">
        <title>Antimicrobial resistance genes in bacteria isolated from Japanese honey, and their potential for conferring macrolide and lincosamide resistance in the American foulbrood pathogen Paenibacillus larvae.</title>
        <authorList>
            <person name="Okamoto M."/>
            <person name="Kumagai M."/>
            <person name="Kanamori H."/>
            <person name="Takamatsu D."/>
        </authorList>
    </citation>
    <scope>NUCLEOTIDE SEQUENCE</scope>
    <source>
        <strain evidence="8">J27TS8</strain>
    </source>
</reference>
<dbReference type="GO" id="GO:0046872">
    <property type="term" value="F:metal ion binding"/>
    <property type="evidence" value="ECO:0007669"/>
    <property type="project" value="UniProtKB-KW"/>
</dbReference>
<dbReference type="Proteomes" id="UP000682111">
    <property type="component" value="Unassembled WGS sequence"/>
</dbReference>
<comment type="function">
    <text evidence="2">Ferredoxins are iron-sulfur proteins that transfer electrons in a wide variety of metabolic reactions.</text>
</comment>
<dbReference type="PROSITE" id="PS00198">
    <property type="entry name" value="4FE4S_FER_1"/>
    <property type="match status" value="2"/>
</dbReference>
<keyword evidence="3" id="KW-0004">4Fe-4S</keyword>
<feature type="domain" description="4Fe-4S ferredoxin-type" evidence="7">
    <location>
        <begin position="197"/>
        <end position="225"/>
    </location>
</feature>
<keyword evidence="4" id="KW-0479">Metal-binding</keyword>
<evidence type="ECO:0000256" key="5">
    <source>
        <dbReference type="ARBA" id="ARBA00023004"/>
    </source>
</evidence>
<dbReference type="PANTHER" id="PTHR24960">
    <property type="entry name" value="PHOTOSYSTEM I IRON-SULFUR CENTER-RELATED"/>
    <property type="match status" value="1"/>
</dbReference>
<organism evidence="8 9">
    <name type="scientific">Robertmurraya siralis</name>
    <dbReference type="NCBI Taxonomy" id="77777"/>
    <lineage>
        <taxon>Bacteria</taxon>
        <taxon>Bacillati</taxon>
        <taxon>Bacillota</taxon>
        <taxon>Bacilli</taxon>
        <taxon>Bacillales</taxon>
        <taxon>Bacillaceae</taxon>
        <taxon>Robertmurraya</taxon>
    </lineage>
</organism>
<comment type="cofactor">
    <cofactor evidence="1">
        <name>[4Fe-4S] cluster</name>
        <dbReference type="ChEBI" id="CHEBI:49883"/>
    </cofactor>
</comment>
<dbReference type="PANTHER" id="PTHR24960:SF79">
    <property type="entry name" value="PHOTOSYSTEM I IRON-SULFUR CENTER"/>
    <property type="match status" value="1"/>
</dbReference>
<dbReference type="SUPFAM" id="SSF54862">
    <property type="entry name" value="4Fe-4S ferredoxins"/>
    <property type="match status" value="1"/>
</dbReference>
<dbReference type="GO" id="GO:0051539">
    <property type="term" value="F:4 iron, 4 sulfur cluster binding"/>
    <property type="evidence" value="ECO:0007669"/>
    <property type="project" value="UniProtKB-KW"/>
</dbReference>
<comment type="caution">
    <text evidence="8">The sequence shown here is derived from an EMBL/GenBank/DDBJ whole genome shotgun (WGS) entry which is preliminary data.</text>
</comment>
<evidence type="ECO:0000256" key="3">
    <source>
        <dbReference type="ARBA" id="ARBA00022485"/>
    </source>
</evidence>
<name>A0A919WH88_9BACI</name>
<evidence type="ECO:0000256" key="1">
    <source>
        <dbReference type="ARBA" id="ARBA00001966"/>
    </source>
</evidence>
<evidence type="ECO:0000256" key="4">
    <source>
        <dbReference type="ARBA" id="ARBA00022723"/>
    </source>
</evidence>
<protein>
    <submittedName>
        <fullName evidence="8">Polyferredoxin</fullName>
    </submittedName>
</protein>
<dbReference type="PROSITE" id="PS51379">
    <property type="entry name" value="4FE4S_FER_2"/>
    <property type="match status" value="3"/>
</dbReference>
<dbReference type="Gene3D" id="3.30.70.20">
    <property type="match status" value="2"/>
</dbReference>
<dbReference type="EMBL" id="BORC01000003">
    <property type="protein sequence ID" value="GIN61950.1"/>
    <property type="molecule type" value="Genomic_DNA"/>
</dbReference>
<proteinExistence type="predicted"/>
<evidence type="ECO:0000259" key="7">
    <source>
        <dbReference type="PROSITE" id="PS51379"/>
    </source>
</evidence>